<gene>
    <name evidence="1" type="ORF">E4K67_17440</name>
</gene>
<proteinExistence type="predicted"/>
<dbReference type="Proteomes" id="UP000298460">
    <property type="component" value="Unassembled WGS sequence"/>
</dbReference>
<evidence type="ECO:0000313" key="2">
    <source>
        <dbReference type="Proteomes" id="UP000298460"/>
    </source>
</evidence>
<reference evidence="1 2" key="1">
    <citation type="submission" date="2019-03" db="EMBL/GenBank/DDBJ databases">
        <title>Draft Genome Sequence of Desulfosporosinus fructosivorans Strain 63.6F, Isolated from Marine Sediment in the Baltic Sea.</title>
        <authorList>
            <person name="Hausmann B."/>
            <person name="Vandieken V."/>
            <person name="Pjevac P."/>
            <person name="Schreck K."/>
            <person name="Herbold C.W."/>
            <person name="Loy A."/>
        </authorList>
    </citation>
    <scope>NUCLEOTIDE SEQUENCE [LARGE SCALE GENOMIC DNA]</scope>
    <source>
        <strain evidence="1 2">63.6F</strain>
    </source>
</reference>
<accession>A0A4Z0R3Z2</accession>
<comment type="caution">
    <text evidence="1">The sequence shown here is derived from an EMBL/GenBank/DDBJ whole genome shotgun (WGS) entry which is preliminary data.</text>
</comment>
<evidence type="ECO:0000313" key="1">
    <source>
        <dbReference type="EMBL" id="TGE36883.1"/>
    </source>
</evidence>
<name>A0A4Z0R3Z2_9FIRM</name>
<dbReference type="OrthoDB" id="9802430at2"/>
<keyword evidence="2" id="KW-1185">Reference proteome</keyword>
<dbReference type="EMBL" id="SPQQ01000006">
    <property type="protein sequence ID" value="TGE36883.1"/>
    <property type="molecule type" value="Genomic_DNA"/>
</dbReference>
<dbReference type="RefSeq" id="WP_135548958.1">
    <property type="nucleotide sequence ID" value="NZ_SPQQ01000006.1"/>
</dbReference>
<protein>
    <submittedName>
        <fullName evidence="1">Uncharacterized protein</fullName>
    </submittedName>
</protein>
<organism evidence="1 2">
    <name type="scientific">Desulfosporosinus fructosivorans</name>
    <dbReference type="NCBI Taxonomy" id="2018669"/>
    <lineage>
        <taxon>Bacteria</taxon>
        <taxon>Bacillati</taxon>
        <taxon>Bacillota</taxon>
        <taxon>Clostridia</taxon>
        <taxon>Eubacteriales</taxon>
        <taxon>Desulfitobacteriaceae</taxon>
        <taxon>Desulfosporosinus</taxon>
    </lineage>
</organism>
<dbReference type="AlphaFoldDB" id="A0A4Z0R3Z2"/>
<sequence>MSFKDQLTKDLDVFLNTDEFAELHAINGVELVCTVDNDQLKERSKKEYDGIAAGELLFFVKKADYGIRPEEGTPVIFDGRQMYVFNAREDTGMYEIILSQNRGG</sequence>